<dbReference type="EMBL" id="FOFD01000004">
    <property type="protein sequence ID" value="SER25566.1"/>
    <property type="molecule type" value="Genomic_DNA"/>
</dbReference>
<name>A0A1H9MPE3_9EURY</name>
<dbReference type="Proteomes" id="UP000199114">
    <property type="component" value="Unassembled WGS sequence"/>
</dbReference>
<reference evidence="3" key="1">
    <citation type="submission" date="2016-10" db="EMBL/GenBank/DDBJ databases">
        <authorList>
            <person name="Varghese N."/>
            <person name="Submissions S."/>
        </authorList>
    </citation>
    <scope>NUCLEOTIDE SEQUENCE [LARGE SCALE GENOMIC DNA]</scope>
    <source>
        <strain evidence="3">DSM 25055</strain>
    </source>
</reference>
<dbReference type="Pfam" id="PF26467">
    <property type="entry name" value="DUF8143"/>
    <property type="match status" value="1"/>
</dbReference>
<protein>
    <submittedName>
        <fullName evidence="2">Uncharacterized protein</fullName>
    </submittedName>
</protein>
<dbReference type="InterPro" id="IPR058456">
    <property type="entry name" value="DUF8143"/>
</dbReference>
<feature type="compositionally biased region" description="Basic and acidic residues" evidence="1">
    <location>
        <begin position="52"/>
        <end position="78"/>
    </location>
</feature>
<feature type="region of interest" description="Disordered" evidence="1">
    <location>
        <begin position="41"/>
        <end position="89"/>
    </location>
</feature>
<accession>A0A1H9MPE3</accession>
<gene>
    <name evidence="2" type="ORF">SAMN04489841_3444</name>
</gene>
<dbReference type="AlphaFoldDB" id="A0A1H9MPE3"/>
<feature type="compositionally biased region" description="Acidic residues" evidence="1">
    <location>
        <begin position="79"/>
        <end position="89"/>
    </location>
</feature>
<evidence type="ECO:0000313" key="3">
    <source>
        <dbReference type="Proteomes" id="UP000199114"/>
    </source>
</evidence>
<dbReference type="RefSeq" id="WP_090619539.1">
    <property type="nucleotide sequence ID" value="NZ_FOFD01000004.1"/>
</dbReference>
<sequence length="89" mass="9759">MSVVLGILLVVSLAIPLLLWLAISQETADPTVVDRAEAERIAKAHGGRNRSRSTDGPDRAAASDDHAAVGRRNRREDTDRDDEWGDRRA</sequence>
<evidence type="ECO:0000313" key="2">
    <source>
        <dbReference type="EMBL" id="SER25566.1"/>
    </source>
</evidence>
<dbReference type="STRING" id="1186196.SAMN04489841_3444"/>
<dbReference type="OrthoDB" id="178033at2157"/>
<organism evidence="2 3">
    <name type="scientific">Natrinema salaciae</name>
    <dbReference type="NCBI Taxonomy" id="1186196"/>
    <lineage>
        <taxon>Archaea</taxon>
        <taxon>Methanobacteriati</taxon>
        <taxon>Methanobacteriota</taxon>
        <taxon>Stenosarchaea group</taxon>
        <taxon>Halobacteria</taxon>
        <taxon>Halobacteriales</taxon>
        <taxon>Natrialbaceae</taxon>
        <taxon>Natrinema</taxon>
    </lineage>
</organism>
<evidence type="ECO:0000256" key="1">
    <source>
        <dbReference type="SAM" id="MobiDB-lite"/>
    </source>
</evidence>
<proteinExistence type="predicted"/>
<keyword evidence="3" id="KW-1185">Reference proteome</keyword>